<dbReference type="KEGG" id="cpau:EHF44_15025"/>
<dbReference type="RefSeq" id="WP_124684397.1">
    <property type="nucleotide sequence ID" value="NZ_CP033969.1"/>
</dbReference>
<evidence type="ECO:0000313" key="1">
    <source>
        <dbReference type="EMBL" id="AZG14640.1"/>
    </source>
</evidence>
<accession>A0A3G8H377</accession>
<dbReference type="Proteomes" id="UP000270411">
    <property type="component" value="Chromosome 1"/>
</dbReference>
<dbReference type="EMBL" id="CP033969">
    <property type="protein sequence ID" value="AZG14640.1"/>
    <property type="molecule type" value="Genomic_DNA"/>
</dbReference>
<dbReference type="AlphaFoldDB" id="A0A3G8H377"/>
<proteinExistence type="predicted"/>
<gene>
    <name evidence="1" type="ORF">EHF44_15025</name>
</gene>
<sequence>MEPPKVPAARDRFPGRTLFALLESIRFGEYEAEGRWAPTMAAAKALTQDITSVDSREYRFFCVAPEHSGGYRIVRVVPCSNAVGRNHTVNGVHVRSDG</sequence>
<evidence type="ECO:0000313" key="2">
    <source>
        <dbReference type="Proteomes" id="UP000270411"/>
    </source>
</evidence>
<reference evidence="2" key="1">
    <citation type="submission" date="2018-11" db="EMBL/GenBank/DDBJ databases">
        <title>FDA dAtabase for Regulatory Grade micrObial Sequences (FDA-ARGOS): Supporting development and validation of Infectious Disease Dx tests.</title>
        <authorList>
            <person name="Goldberg B."/>
            <person name="Campos J."/>
            <person name="Tallon L."/>
            <person name="Sadzewicz L."/>
            <person name="Zhao X."/>
            <person name="Vavikolanu K."/>
            <person name="Mehta A."/>
            <person name="Aluvathingal J."/>
            <person name="Nadendla S."/>
            <person name="Geyer C."/>
            <person name="Nandy P."/>
            <person name="Yan Y."/>
            <person name="Sichtig H."/>
        </authorList>
    </citation>
    <scope>NUCLEOTIDE SEQUENCE [LARGE SCALE GENOMIC DNA]</scope>
    <source>
        <strain evidence="2">FDAARGOS_614</strain>
    </source>
</reference>
<protein>
    <submittedName>
        <fullName evidence="1">Uncharacterized protein</fullName>
    </submittedName>
</protein>
<name>A0A3G8H377_9BURK</name>
<organism evidence="1 2">
    <name type="scientific">Cupriavidus pauculus</name>
    <dbReference type="NCBI Taxonomy" id="82633"/>
    <lineage>
        <taxon>Bacteria</taxon>
        <taxon>Pseudomonadati</taxon>
        <taxon>Pseudomonadota</taxon>
        <taxon>Betaproteobacteria</taxon>
        <taxon>Burkholderiales</taxon>
        <taxon>Burkholderiaceae</taxon>
        <taxon>Cupriavidus</taxon>
    </lineage>
</organism>